<dbReference type="Proteomes" id="UP000001646">
    <property type="component" value="Chromosome 5"/>
</dbReference>
<name>A0A803TW72_ANOCA</name>
<dbReference type="InterPro" id="IPR014821">
    <property type="entry name" value="Ins145_P3_rcpt"/>
</dbReference>
<feature type="coiled-coil region" evidence="22">
    <location>
        <begin position="2597"/>
        <end position="2645"/>
    </location>
</feature>
<dbReference type="SUPFAM" id="SSF82109">
    <property type="entry name" value="MIR domain"/>
    <property type="match status" value="2"/>
</dbReference>
<evidence type="ECO:0000256" key="15">
    <source>
        <dbReference type="ARBA" id="ARBA00023286"/>
    </source>
</evidence>
<evidence type="ECO:0000256" key="8">
    <source>
        <dbReference type="ARBA" id="ARBA00022737"/>
    </source>
</evidence>
<organism evidence="25 26">
    <name type="scientific">Anolis carolinensis</name>
    <name type="common">Green anole</name>
    <name type="synonym">American chameleon</name>
    <dbReference type="NCBI Taxonomy" id="28377"/>
    <lineage>
        <taxon>Eukaryota</taxon>
        <taxon>Metazoa</taxon>
        <taxon>Chordata</taxon>
        <taxon>Craniata</taxon>
        <taxon>Vertebrata</taxon>
        <taxon>Euteleostomi</taxon>
        <taxon>Lepidosauria</taxon>
        <taxon>Squamata</taxon>
        <taxon>Bifurcata</taxon>
        <taxon>Unidentata</taxon>
        <taxon>Episquamata</taxon>
        <taxon>Toxicofera</taxon>
        <taxon>Iguania</taxon>
        <taxon>Dactyloidae</taxon>
        <taxon>Anolis</taxon>
    </lineage>
</organism>
<dbReference type="InterPro" id="IPR036300">
    <property type="entry name" value="MIR_dom_sf"/>
</dbReference>
<dbReference type="SMART" id="SM00472">
    <property type="entry name" value="MIR"/>
    <property type="match status" value="3"/>
</dbReference>
<dbReference type="Pfam" id="PF08709">
    <property type="entry name" value="Ins145_P3_rec"/>
    <property type="match status" value="1"/>
</dbReference>
<keyword evidence="12 21" id="KW-0406">Ion transport</keyword>
<keyword evidence="4 21" id="KW-0813">Transport</keyword>
<sequence length="2666" mass="304853">MSDKMSSFLYIGDIVSLYAEGSVNGFISTLGLVDDRCVVQPEAGDLCNPPKKFRDCLFKVCPMNRYSAQKQYWKAKQAKQGNHTEAALLKKLQHAAELEQKQNESENKKLLGEIVKYSNVIQLLHIKSNKYLTVNKRLPALLEKNAMRVSLDAAGNEGSWFYIQPFWKLRSEGDNVVTLQKHCLNLDTMLVNAVNCNTSWKITLFMKFSCYREDVLKGGDVVRLFHAEQEKFLTCDEYQKKQHIFLRTTLRQSATSATSSKALWEIEVVHHDPCRGGAGQWNSLFRFKHLATGNYLAAEQRDDELLTSKKKRQAGEKIMFTLVSVPHGNDIASLFELDATTLQRADCLVPRNSYVRLRHLCTNTWVTSSSIPIDKDEERPVMLKIGTCQTKEDKEAFAIVSVPLSEVRDLDFANDANKVLASTVKKLENGSVTQNERRFVTKLLEDLIFFVADVHNNGQEVLDVVVIKANRERQKLMREQNILAQIFGILKAPFKDKVGEGAMLRLEDLGDQRYAPYKYMLRLCYRILRHSQQDYRKNQEYIAKNFCVMQSQIGYDILAEDTITALLHNNRKLLEKHITAKEIETFVNLLRRNREPRFLDYLSDLCVSNTTAIPVTQELICKYMLSPGNADILIQTKLVSMQMENPLECSVLSDDMDDEEVWLYWIDSNKEPHGKAIRHLAQEAKEGTKTDLEVLTYYRYQLNLFARMCLDRQYLAINQISTQLSVDLILRCMSDESLPYDLRASFCRLMLHMHVDRDPQETVVPVKYARLWTEIPTKITIHEYDSFTDSSRNDMKRKFALTMECVEEYLKEVVNQPFPFGDKEKNKLTFEVVHLARNLIYFGFYSFSELLRLTRTLLAILDIVQVPMSSYLERLSKFQDGGNNVMRTIHGVGEMMTQMVLSRGSIFPISVPDIPPSTHPSKQANIVESEDVTVMDTKLKIIEILQFILSVRLDYRISYMLSIYKKEFGENNENTDSTIITISLFPFVAVVPDIDEIAAQAETMFAGRKEKNAVQLDDEGGRTFLRVLIHLIMHDYPPLLSGALHLLFKHFSQRAEVLQAFKQVQLLVSNQDVDNYKQIKADLDQLRLTVEKSELWVEKSSSYESGELGESQTKGSDEPNEESNMLSPVQDGSKKPQIDSNKSNNYNIVMEILNRLSKLCVQNKKCRNQQQRLLKNMGAHSVVLDLLQIPYEKTDEKMNEIMNLAHLFLQNFCRGNPQNQVLLHKHLTLFLTPGLLEAETMRHIFTNNYLLCNEISERVVQHFVHSIETHGRHVEYLRFLQTIVKADGKYVKKCQDMVMTELANGGEDVLVFYNDRASFPILLQMMCSERERVDESGSLAYHITLVELLAACTEGKNVYTEIKCNSLLPLDDIVRVVTHDDCIPEVKIAYVNFVNHCYVDTEVEMKEIYTSNHIWKLFENFLVDMARVCNTTTDRKHADVSLEKYVTEPVMNIISGFFNSPFSDNSTSLQTHQPVFIQLLQSAFRIYNCTWPNPAQKSSVESCIKTLAEVAKNRGIAIPVDLDSQVNTLFMKSHSNMVQRAAMGWRMTARSGPRFKEPLGGPAWDYRNIIEKLQDVVASLEQQFSPMMQAEFSVLVDVLHSPELLFPEGSDARIRCGAFMSKLINHTKRLMEKEEKLCIKILQTLREMLEKKDSFVEEGSNLRKILLNRYFKGDYGSSVNGPLSSNFSKASHVGASFSGQDFDKSGVSMHDIQCLLDKEGASELVTDVIVSTKNDRIFSEAILLGIALLEGGNTQIQYSFFQQLNEQKKSEKFFKVLYDRVKTAQQEIRSTVTVNTIDLSSKKKEEDNDITISVPKKRVRDSNLHLKEGMKGQLTEASTATSKAYCVYRREMDPEIDLMSAGTDSGNAEEKSSEEVTMSPAIVIMQPILRFLQLLCENHNRELQNFLRNQNNKTNYNLVCETLQFLDCICGSTTGGLGLLGLYINEKNVALVNQTLESLTEYCQGPCHENQTCIATHESNGIDIIIALILNDINPLGKYRMDLVLQLKNNASKLLLAIMESRHDSENAERILFNMRPRELVDVMKNAYNQGLESDHEEESGDDSISPKDVGHNIYILAHQLARHNKVLQHMLKPGSDPEEGDEALKHYAKHTAQIEIVRYDRTMEQIVFPVPNICEFLTHESKYRVFNTTERDEQGSKVNDFFQQAEDLYNEMKWQKKIRNNPALFWFSRHISLWGSISFNLAVFINLAVALFYPFGDDGDEGTLSPLFSVLLWIAVGICTSLLFFFPKPVGIRPFLVSVMLRSIYTIGLGPTLILLGAANLCNKIVFLVSFVGNRGTFTRGYRAVIMDMAFLYHVVYVLVCMLGLCVHEFFYSFLLFDLVYREETLLNVIKSVTRNGRSIILTAVLALILVYLFSIVGFLFLKDDFIMEVERLKNRTPIADGDTFSTTSLTTMDTCSKENCTTTIPALQSDEEADEDGIERTCDTLLMCIVTVLNQGLRNGGGVGDVLRKPSKDEPLFAARVVYDLLFYFIVIIIVLNLIFGVIIDTFADLRSEKQKKEEILKTTCFICGLERDKFDNKTVSFEEHIKSEHNMWHYLYFIVLVRVKDPTEYTGPESYVAQMIQEKNLDWFPRMRAMSLVSNEGDNEQNEIRNLQERLESTMSLVKQLSGQLAELKEQMTEQRKNKQRLGFLGSNAPHVNHHMPPH</sequence>
<dbReference type="InterPro" id="IPR035910">
    <property type="entry name" value="RyR/IP3R_RIH_dom_sf"/>
</dbReference>
<evidence type="ECO:0000256" key="12">
    <source>
        <dbReference type="ARBA" id="ARBA00023065"/>
    </source>
</evidence>
<feature type="transmembrane region" description="Helical" evidence="21">
    <location>
        <begin position="2361"/>
        <end position="2383"/>
    </location>
</feature>
<evidence type="ECO:0000256" key="7">
    <source>
        <dbReference type="ARBA" id="ARBA00022692"/>
    </source>
</evidence>
<dbReference type="Bgee" id="ENSACAG00000011690">
    <property type="expression patterns" value="Expressed in testis and 13 other cell types or tissues"/>
</dbReference>
<evidence type="ECO:0000256" key="18">
    <source>
        <dbReference type="ARBA" id="ARBA00036634"/>
    </source>
</evidence>
<dbReference type="GO" id="GO:0005220">
    <property type="term" value="F:inositol 1,4,5-trisphosphate-gated calcium channel activity"/>
    <property type="evidence" value="ECO:0007669"/>
    <property type="project" value="UniProtKB-UniRule"/>
</dbReference>
<feature type="transmembrane region" description="Helical" evidence="21">
    <location>
        <begin position="2194"/>
        <end position="2216"/>
    </location>
</feature>
<dbReference type="GO" id="GO:0051209">
    <property type="term" value="P:release of sequestered calcium ion into cytosol"/>
    <property type="evidence" value="ECO:0007669"/>
    <property type="project" value="UniProtKB-UniRule"/>
</dbReference>
<keyword evidence="9 21" id="KW-0256">Endoplasmic reticulum</keyword>
<dbReference type="FunFam" id="2.80.10.50:FF:000002">
    <property type="entry name" value="Inositol 1,4,5-trisphosphate receptor type 2"/>
    <property type="match status" value="1"/>
</dbReference>
<dbReference type="PRINTS" id="PR00779">
    <property type="entry name" value="INSP3RECEPTR"/>
</dbReference>
<comment type="domain">
    <text evidence="21">The receptor contains a calcium channel in its C-terminal extremity. Its large N-terminal cytoplasmic region has the ligand-binding site in the N-terminus and modulatory sites in the middle portion immediately upstream of the channel region.</text>
</comment>
<keyword evidence="13 21" id="KW-0472">Membrane</keyword>
<keyword evidence="17" id="KW-0968">Cytoplasmic vesicle</keyword>
<dbReference type="GO" id="GO:0070679">
    <property type="term" value="F:inositol 1,4,5 trisphosphate binding"/>
    <property type="evidence" value="ECO:0007669"/>
    <property type="project" value="UniProtKB-UniRule"/>
</dbReference>
<evidence type="ECO:0000256" key="10">
    <source>
        <dbReference type="ARBA" id="ARBA00022837"/>
    </source>
</evidence>
<comment type="function">
    <text evidence="19">Inositol 1,4,5-trisphosphate-gated calcium channel that upon inositol 1,4,5-trisphosphate binding transports calcium from the endoplasmic reticulum lumen to cytoplasm. Exists in two states; a long-lived closed state where the channel is essentially 'parked' with only very rare visits to an open state and that ligands facilitate the transition from the 'parked' state into a 'drive' mode represented by periods of bursting activity.</text>
</comment>
<dbReference type="Pfam" id="PF02815">
    <property type="entry name" value="MIR"/>
    <property type="match status" value="1"/>
</dbReference>
<keyword evidence="16 21" id="KW-0407">Ion channel</keyword>
<dbReference type="Gene3D" id="1.25.10.30">
    <property type="entry name" value="IP3 receptor type 1 binding core, RIH domain"/>
    <property type="match status" value="1"/>
</dbReference>
<evidence type="ECO:0000256" key="2">
    <source>
        <dbReference type="ARBA" id="ARBA00004638"/>
    </source>
</evidence>
<keyword evidence="15 21" id="KW-1071">Ligand-gated ion channel</keyword>
<evidence type="ECO:0000256" key="19">
    <source>
        <dbReference type="ARBA" id="ARBA00059076"/>
    </source>
</evidence>
<keyword evidence="10 21" id="KW-0106">Calcium</keyword>
<dbReference type="InterPro" id="IPR016024">
    <property type="entry name" value="ARM-type_fold"/>
</dbReference>
<evidence type="ECO:0000256" key="22">
    <source>
        <dbReference type="SAM" id="Coils"/>
    </source>
</evidence>
<evidence type="ECO:0000313" key="25">
    <source>
        <dbReference type="Ensembl" id="ENSACAP00000039462.1"/>
    </source>
</evidence>
<dbReference type="GO" id="GO:0030658">
    <property type="term" value="C:transport vesicle membrane"/>
    <property type="evidence" value="ECO:0007669"/>
    <property type="project" value="UniProtKB-SubCell"/>
</dbReference>
<comment type="similarity">
    <text evidence="3 21">Belongs to the InsP3 receptor family.</text>
</comment>
<dbReference type="SUPFAM" id="SSF100909">
    <property type="entry name" value="IP3 receptor type 1 binding core, domain 2"/>
    <property type="match status" value="2"/>
</dbReference>
<dbReference type="SUPFAM" id="SSF48371">
    <property type="entry name" value="ARM repeat"/>
    <property type="match status" value="1"/>
</dbReference>
<protein>
    <recommendedName>
        <fullName evidence="21">Inositol 1,4,5-trisphosphate receptor</fullName>
    </recommendedName>
</protein>
<dbReference type="Pfam" id="PF08454">
    <property type="entry name" value="RIH_assoc"/>
    <property type="match status" value="1"/>
</dbReference>
<evidence type="ECO:0000256" key="9">
    <source>
        <dbReference type="ARBA" id="ARBA00022824"/>
    </source>
</evidence>
<evidence type="ECO:0000256" key="14">
    <source>
        <dbReference type="ARBA" id="ARBA00023170"/>
    </source>
</evidence>
<keyword evidence="26" id="KW-1185">Reference proteome</keyword>
<dbReference type="GeneTree" id="ENSGT00940000156039"/>
<keyword evidence="11 21" id="KW-1133">Transmembrane helix</keyword>
<evidence type="ECO:0000256" key="16">
    <source>
        <dbReference type="ARBA" id="ARBA00023303"/>
    </source>
</evidence>
<gene>
    <name evidence="25" type="primary">ITPR2</name>
</gene>
<evidence type="ECO:0000256" key="21">
    <source>
        <dbReference type="RuleBase" id="RU368044"/>
    </source>
</evidence>
<feature type="transmembrane region" description="Helical" evidence="21">
    <location>
        <begin position="2487"/>
        <end position="2510"/>
    </location>
</feature>
<evidence type="ECO:0000256" key="20">
    <source>
        <dbReference type="ARBA" id="ARBA00061937"/>
    </source>
</evidence>
<dbReference type="Ensembl" id="ENSACAT00000057572.1">
    <property type="protein sequence ID" value="ENSACAP00000039462.1"/>
    <property type="gene ID" value="ENSACAG00000011690.4"/>
</dbReference>
<evidence type="ECO:0000256" key="3">
    <source>
        <dbReference type="ARBA" id="ARBA00009453"/>
    </source>
</evidence>
<feature type="region of interest" description="Disordered" evidence="23">
    <location>
        <begin position="1101"/>
        <end position="1142"/>
    </location>
</feature>
<reference evidence="25 26" key="1">
    <citation type="submission" date="2009-12" db="EMBL/GenBank/DDBJ databases">
        <title>The Genome Sequence of Anolis carolinensis (Green Anole Lizard).</title>
        <authorList>
            <consortium name="The Genome Sequencing Platform"/>
            <person name="Di Palma F."/>
            <person name="Alfoldi J."/>
            <person name="Heiman D."/>
            <person name="Young S."/>
            <person name="Grabherr M."/>
            <person name="Johnson J."/>
            <person name="Lander E.S."/>
            <person name="Lindblad-Toh K."/>
        </authorList>
    </citation>
    <scope>NUCLEOTIDE SEQUENCE [LARGE SCALE GENOMIC DNA]</scope>
    <source>
        <strain evidence="25 26">JBL SC #1</strain>
    </source>
</reference>
<evidence type="ECO:0000256" key="6">
    <source>
        <dbReference type="ARBA" id="ARBA00022673"/>
    </source>
</evidence>
<keyword evidence="5 21" id="KW-0109">Calcium transport</keyword>
<dbReference type="InterPro" id="IPR000493">
    <property type="entry name" value="InsP3_rcpt"/>
</dbReference>
<feature type="transmembrane region" description="Helical" evidence="21">
    <location>
        <begin position="2228"/>
        <end position="2247"/>
    </location>
</feature>
<evidence type="ECO:0000256" key="11">
    <source>
        <dbReference type="ARBA" id="ARBA00022989"/>
    </source>
</evidence>
<comment type="subunit">
    <text evidence="20">Homotetramer. Interacts with CABP1. Interacts with BOK; regulates ITPR2 expression. Interacts with BCL2L10. Interacts with TRPC4. Interacts with CHGA and CHGB.</text>
</comment>
<dbReference type="InterPro" id="IPR015925">
    <property type="entry name" value="Ryanodine_IP3_receptor"/>
</dbReference>
<reference evidence="25" key="2">
    <citation type="submission" date="2025-08" db="UniProtKB">
        <authorList>
            <consortium name="Ensembl"/>
        </authorList>
    </citation>
    <scope>IDENTIFICATION</scope>
</reference>
<comment type="function">
    <text evidence="21">Receptor for inositol 1,4,5-trisphosphate, a second messenger that mediates the release of intracellular calcium.</text>
</comment>
<dbReference type="InterPro" id="IPR000699">
    <property type="entry name" value="RIH_dom"/>
</dbReference>
<feature type="domain" description="MIR" evidence="24">
    <location>
        <begin position="276"/>
        <end position="340"/>
    </location>
</feature>
<proteinExistence type="inferred from homology"/>
<feature type="compositionally biased region" description="Low complexity" evidence="23">
    <location>
        <begin position="1101"/>
        <end position="1111"/>
    </location>
</feature>
<evidence type="ECO:0000259" key="24">
    <source>
        <dbReference type="PROSITE" id="PS50919"/>
    </source>
</evidence>
<comment type="subcellular location">
    <subcellularLocation>
        <location evidence="2">Cytoplasmic vesicle</location>
        <location evidence="2">Secretory vesicle membrane</location>
        <topology evidence="2">Multi-pass membrane protein</topology>
    </subcellularLocation>
    <subcellularLocation>
        <location evidence="1 21">Endoplasmic reticulum membrane</location>
        <topology evidence="1 21">Multi-pass membrane protein</topology>
    </subcellularLocation>
</comment>
<dbReference type="FunFam" id="2.80.10.50:FF:000005">
    <property type="entry name" value="Inositol 1,4,5-trisphosphate receptor type 2"/>
    <property type="match status" value="1"/>
</dbReference>
<evidence type="ECO:0000313" key="26">
    <source>
        <dbReference type="Proteomes" id="UP000001646"/>
    </source>
</evidence>
<keyword evidence="22" id="KW-0175">Coiled coil</keyword>
<feature type="domain" description="MIR" evidence="24">
    <location>
        <begin position="213"/>
        <end position="269"/>
    </location>
</feature>
<dbReference type="Pfam" id="PF00520">
    <property type="entry name" value="Ion_trans"/>
    <property type="match status" value="1"/>
</dbReference>
<evidence type="ECO:0000256" key="1">
    <source>
        <dbReference type="ARBA" id="ARBA00004477"/>
    </source>
</evidence>
<evidence type="ECO:0000256" key="17">
    <source>
        <dbReference type="ARBA" id="ARBA00023329"/>
    </source>
</evidence>
<feature type="transmembrane region" description="Helical" evidence="21">
    <location>
        <begin position="2312"/>
        <end position="2340"/>
    </location>
</feature>
<comment type="catalytic activity">
    <reaction evidence="18">
        <text>Ca(2+)(in) = Ca(2+)(out)</text>
        <dbReference type="Rhea" id="RHEA:29671"/>
        <dbReference type="ChEBI" id="CHEBI:29108"/>
    </reaction>
</comment>
<dbReference type="FunFam" id="1.25.10.30:FF:000001">
    <property type="entry name" value="Inositol 1,4,5-trisphosphate receptor, type 2"/>
    <property type="match status" value="1"/>
</dbReference>
<evidence type="ECO:0000256" key="23">
    <source>
        <dbReference type="SAM" id="MobiDB-lite"/>
    </source>
</evidence>
<evidence type="ECO:0000256" key="13">
    <source>
        <dbReference type="ARBA" id="ARBA00023136"/>
    </source>
</evidence>
<reference evidence="25" key="3">
    <citation type="submission" date="2025-09" db="UniProtKB">
        <authorList>
            <consortium name="Ensembl"/>
        </authorList>
    </citation>
    <scope>IDENTIFICATION</scope>
</reference>
<dbReference type="InterPro" id="IPR013662">
    <property type="entry name" value="RIH_assoc-dom"/>
</dbReference>
<dbReference type="InterPro" id="IPR005821">
    <property type="entry name" value="Ion_trans_dom"/>
</dbReference>
<evidence type="ECO:0000256" key="5">
    <source>
        <dbReference type="ARBA" id="ARBA00022568"/>
    </source>
</evidence>
<dbReference type="Gene3D" id="1.10.287.70">
    <property type="match status" value="1"/>
</dbReference>
<feature type="domain" description="MIR" evidence="24">
    <location>
        <begin position="112"/>
        <end position="166"/>
    </location>
</feature>
<dbReference type="Gene3D" id="2.80.10.50">
    <property type="match status" value="2"/>
</dbReference>
<keyword evidence="7 21" id="KW-0812">Transmembrane</keyword>
<dbReference type="InterPro" id="IPR016093">
    <property type="entry name" value="MIR_motif"/>
</dbReference>
<feature type="transmembrane region" description="Helical" evidence="21">
    <location>
        <begin position="2268"/>
        <end position="2292"/>
    </location>
</feature>
<keyword evidence="6 21" id="KW-0107">Calcium channel</keyword>
<dbReference type="Pfam" id="PF01365">
    <property type="entry name" value="RYDR_ITPR"/>
    <property type="match status" value="2"/>
</dbReference>
<dbReference type="GO" id="GO:0005789">
    <property type="term" value="C:endoplasmic reticulum membrane"/>
    <property type="evidence" value="ECO:0007669"/>
    <property type="project" value="UniProtKB-SubCell"/>
</dbReference>
<accession>A0A803TW72</accession>
<dbReference type="PANTHER" id="PTHR45816:SF3">
    <property type="entry name" value="INOSITOL 1,4,5-TRISPHOSPHATE RECEPTOR"/>
    <property type="match status" value="1"/>
</dbReference>
<keyword evidence="8" id="KW-0677">Repeat</keyword>
<dbReference type="PANTHER" id="PTHR45816">
    <property type="entry name" value="MIR DOMAIN-CONTAINING PROTEIN"/>
    <property type="match status" value="1"/>
</dbReference>
<dbReference type="PROSITE" id="PS50919">
    <property type="entry name" value="MIR"/>
    <property type="match status" value="3"/>
</dbReference>
<keyword evidence="14 21" id="KW-0675">Receptor</keyword>
<evidence type="ECO:0000256" key="4">
    <source>
        <dbReference type="ARBA" id="ARBA00022448"/>
    </source>
</evidence>